<sequence length="201" mass="20938">MLSLLSPLLRCRCAAAPLSAGRCFTLLGQPSSPPSRRRQSSASATAVGCRRLAAASAGTLPSLLLTQCRRLDPVASSVIAAISQPLVVRFGRAAAVTVGRWLATQPLPSAGPARAPLPLLSLAGLPLPVARWAAASQPVCRCFTGHVALLQLAIVAARQQMPPSQPAPHELPLPSRRRHTLPFVVCRSCSVALSAGVAMPR</sequence>
<evidence type="ECO:0000313" key="3">
    <source>
        <dbReference type="Proteomes" id="UP000824219"/>
    </source>
</evidence>
<name>A0A9D3SVB1_9TELE</name>
<gene>
    <name evidence="2" type="ORF">KOW79_000983</name>
</gene>
<dbReference type="AlphaFoldDB" id="A0A9D3SVB1"/>
<accession>A0A9D3SVB1</accession>
<reference evidence="2 3" key="1">
    <citation type="submission" date="2021-06" db="EMBL/GenBank/DDBJ databases">
        <title>Chromosome-level genome assembly of the red-tail catfish (Hemibagrus wyckioides).</title>
        <authorList>
            <person name="Shao F."/>
        </authorList>
    </citation>
    <scope>NUCLEOTIDE SEQUENCE [LARGE SCALE GENOMIC DNA]</scope>
    <source>
        <strain evidence="2">EC202008001</strain>
        <tissue evidence="2">Blood</tissue>
    </source>
</reference>
<feature type="chain" id="PRO_5039127670" evidence="1">
    <location>
        <begin position="16"/>
        <end position="201"/>
    </location>
</feature>
<dbReference type="Proteomes" id="UP000824219">
    <property type="component" value="Linkage Group LG01"/>
</dbReference>
<dbReference type="EMBL" id="JAHKSW010000001">
    <property type="protein sequence ID" value="KAG7336290.1"/>
    <property type="molecule type" value="Genomic_DNA"/>
</dbReference>
<feature type="signal peptide" evidence="1">
    <location>
        <begin position="1"/>
        <end position="15"/>
    </location>
</feature>
<keyword evidence="3" id="KW-1185">Reference proteome</keyword>
<evidence type="ECO:0000313" key="2">
    <source>
        <dbReference type="EMBL" id="KAG7336290.1"/>
    </source>
</evidence>
<protein>
    <submittedName>
        <fullName evidence="2">Uncharacterized protein</fullName>
    </submittedName>
</protein>
<evidence type="ECO:0000256" key="1">
    <source>
        <dbReference type="SAM" id="SignalP"/>
    </source>
</evidence>
<organism evidence="2 3">
    <name type="scientific">Hemibagrus wyckioides</name>
    <dbReference type="NCBI Taxonomy" id="337641"/>
    <lineage>
        <taxon>Eukaryota</taxon>
        <taxon>Metazoa</taxon>
        <taxon>Chordata</taxon>
        <taxon>Craniata</taxon>
        <taxon>Vertebrata</taxon>
        <taxon>Euteleostomi</taxon>
        <taxon>Actinopterygii</taxon>
        <taxon>Neopterygii</taxon>
        <taxon>Teleostei</taxon>
        <taxon>Ostariophysi</taxon>
        <taxon>Siluriformes</taxon>
        <taxon>Bagridae</taxon>
        <taxon>Hemibagrus</taxon>
    </lineage>
</organism>
<comment type="caution">
    <text evidence="2">The sequence shown here is derived from an EMBL/GenBank/DDBJ whole genome shotgun (WGS) entry which is preliminary data.</text>
</comment>
<proteinExistence type="predicted"/>
<keyword evidence="1" id="KW-0732">Signal</keyword>